<dbReference type="InterPro" id="IPR013324">
    <property type="entry name" value="RNA_pol_sigma_r3/r4-like"/>
</dbReference>
<gene>
    <name evidence="2" type="ORF">ENM31_03590</name>
</gene>
<dbReference type="EMBL" id="DRXH01000123">
    <property type="protein sequence ID" value="HHM44365.1"/>
    <property type="molecule type" value="Genomic_DNA"/>
</dbReference>
<sequence length="247" mass="27622">MQHCCIMPPHDLKVLGDFLHVYDLRWCFCFKIMVLTHQIVRLLDSLRTSPTQLAVVVKNSNCRVVQMLLSKNFEGTFRNIRVGESTSSHLIQLSKPVDGRDVFPPDTSVYTMGRSFLWIDAPSCTACKTLSRNSAIPSYVMFIKGVGVLFSFLTPGPIVSKKIVDSMKAEGLEVDVLRRSSLNLRQVLTEKQSDVLFTAISMGYFSPQREASLTDIAEKLGLSKSTVSRHLRAAIRKLALSIPTKTL</sequence>
<proteinExistence type="predicted"/>
<dbReference type="CDD" id="cd00090">
    <property type="entry name" value="HTH_ARSR"/>
    <property type="match status" value="1"/>
</dbReference>
<dbReference type="InterPro" id="IPR036388">
    <property type="entry name" value="WH-like_DNA-bd_sf"/>
</dbReference>
<dbReference type="Pfam" id="PF04967">
    <property type="entry name" value="HTH_10"/>
    <property type="match status" value="1"/>
</dbReference>
<dbReference type="InterPro" id="IPR007050">
    <property type="entry name" value="HTH_bacterioopsin"/>
</dbReference>
<dbReference type="PANTHER" id="PTHR34236:SF1">
    <property type="entry name" value="DIMETHYL SULFOXIDE REDUCTASE TRANSCRIPTIONAL ACTIVATOR"/>
    <property type="match status" value="1"/>
</dbReference>
<reference evidence="2" key="1">
    <citation type="journal article" date="2020" name="mSystems">
        <title>Genome- and Community-Level Interaction Insights into Carbon Utilization and Element Cycling Functions of Hydrothermarchaeota in Hydrothermal Sediment.</title>
        <authorList>
            <person name="Zhou Z."/>
            <person name="Liu Y."/>
            <person name="Xu W."/>
            <person name="Pan J."/>
            <person name="Luo Z.H."/>
            <person name="Li M."/>
        </authorList>
    </citation>
    <scope>NUCLEOTIDE SEQUENCE [LARGE SCALE GENOMIC DNA]</scope>
    <source>
        <strain evidence="2">SpSt-1074</strain>
    </source>
</reference>
<dbReference type="AlphaFoldDB" id="A0A7J3VTG5"/>
<evidence type="ECO:0000313" key="2">
    <source>
        <dbReference type="EMBL" id="HHM44365.1"/>
    </source>
</evidence>
<comment type="caution">
    <text evidence="2">The sequence shown here is derived from an EMBL/GenBank/DDBJ whole genome shotgun (WGS) entry which is preliminary data.</text>
</comment>
<accession>A0A7J3VTG5</accession>
<protein>
    <submittedName>
        <fullName evidence="2">ArsR family transcriptional regulator</fullName>
    </submittedName>
</protein>
<dbReference type="SUPFAM" id="SSF88659">
    <property type="entry name" value="Sigma3 and sigma4 domains of RNA polymerase sigma factors"/>
    <property type="match status" value="1"/>
</dbReference>
<feature type="domain" description="HTH bat-type" evidence="1">
    <location>
        <begin position="188"/>
        <end position="239"/>
    </location>
</feature>
<evidence type="ECO:0000259" key="1">
    <source>
        <dbReference type="Pfam" id="PF04967"/>
    </source>
</evidence>
<dbReference type="PANTHER" id="PTHR34236">
    <property type="entry name" value="DIMETHYL SULFOXIDE REDUCTASE TRANSCRIPTIONAL ACTIVATOR"/>
    <property type="match status" value="1"/>
</dbReference>
<name>A0A7J3VTG5_CALS0</name>
<dbReference type="InterPro" id="IPR011991">
    <property type="entry name" value="ArsR-like_HTH"/>
</dbReference>
<dbReference type="Gene3D" id="1.10.10.10">
    <property type="entry name" value="Winged helix-like DNA-binding domain superfamily/Winged helix DNA-binding domain"/>
    <property type="match status" value="1"/>
</dbReference>
<organism evidence="2">
    <name type="scientific">Caldiarchaeum subterraneum</name>
    <dbReference type="NCBI Taxonomy" id="311458"/>
    <lineage>
        <taxon>Archaea</taxon>
        <taxon>Nitrososphaerota</taxon>
        <taxon>Candidatus Caldarchaeales</taxon>
        <taxon>Candidatus Caldarchaeaceae</taxon>
        <taxon>Candidatus Caldarchaeum</taxon>
    </lineage>
</organism>